<reference evidence="2" key="1">
    <citation type="journal article" date="2020" name="Stud. Mycol.">
        <title>101 Dothideomycetes genomes: a test case for predicting lifestyles and emergence of pathogens.</title>
        <authorList>
            <person name="Haridas S."/>
            <person name="Albert R."/>
            <person name="Binder M."/>
            <person name="Bloem J."/>
            <person name="Labutti K."/>
            <person name="Salamov A."/>
            <person name="Andreopoulos B."/>
            <person name="Baker S."/>
            <person name="Barry K."/>
            <person name="Bills G."/>
            <person name="Bluhm B."/>
            <person name="Cannon C."/>
            <person name="Castanera R."/>
            <person name="Culley D."/>
            <person name="Daum C."/>
            <person name="Ezra D."/>
            <person name="Gonzalez J."/>
            <person name="Henrissat B."/>
            <person name="Kuo A."/>
            <person name="Liang C."/>
            <person name="Lipzen A."/>
            <person name="Lutzoni F."/>
            <person name="Magnuson J."/>
            <person name="Mondo S."/>
            <person name="Nolan M."/>
            <person name="Ohm R."/>
            <person name="Pangilinan J."/>
            <person name="Park H.-J."/>
            <person name="Ramirez L."/>
            <person name="Alfaro M."/>
            <person name="Sun H."/>
            <person name="Tritt A."/>
            <person name="Yoshinaga Y."/>
            <person name="Zwiers L.-H."/>
            <person name="Turgeon B."/>
            <person name="Goodwin S."/>
            <person name="Spatafora J."/>
            <person name="Crous P."/>
            <person name="Grigoriev I."/>
        </authorList>
    </citation>
    <scope>NUCLEOTIDE SEQUENCE</scope>
    <source>
        <strain evidence="2">Tuck. ex Michener</strain>
    </source>
</reference>
<keyword evidence="3" id="KW-1185">Reference proteome</keyword>
<dbReference type="PANTHER" id="PTHR47668:SF1">
    <property type="entry name" value="DIENELACTONE HYDROLASE DOMAIN-CONTAINING PROTEIN-RELATED"/>
    <property type="match status" value="1"/>
</dbReference>
<dbReference type="Pfam" id="PF01738">
    <property type="entry name" value="DLH"/>
    <property type="match status" value="1"/>
</dbReference>
<dbReference type="InterPro" id="IPR002925">
    <property type="entry name" value="Dienelactn_hydro"/>
</dbReference>
<evidence type="ECO:0000313" key="3">
    <source>
        <dbReference type="Proteomes" id="UP000800092"/>
    </source>
</evidence>
<name>A0A6A6HIQ6_VIRVR</name>
<keyword evidence="2" id="KW-0378">Hydrolase</keyword>
<gene>
    <name evidence="2" type="ORF">EV356DRAFT_441359</name>
</gene>
<dbReference type="Gene3D" id="3.40.50.1820">
    <property type="entry name" value="alpha/beta hydrolase"/>
    <property type="match status" value="1"/>
</dbReference>
<dbReference type="EMBL" id="ML991778">
    <property type="protein sequence ID" value="KAF2237772.1"/>
    <property type="molecule type" value="Genomic_DNA"/>
</dbReference>
<dbReference type="GO" id="GO:0016787">
    <property type="term" value="F:hydrolase activity"/>
    <property type="evidence" value="ECO:0007669"/>
    <property type="project" value="UniProtKB-KW"/>
</dbReference>
<dbReference type="AlphaFoldDB" id="A0A6A6HIQ6"/>
<organism evidence="2 3">
    <name type="scientific">Viridothelium virens</name>
    <name type="common">Speckled blister lichen</name>
    <name type="synonym">Trypethelium virens</name>
    <dbReference type="NCBI Taxonomy" id="1048519"/>
    <lineage>
        <taxon>Eukaryota</taxon>
        <taxon>Fungi</taxon>
        <taxon>Dikarya</taxon>
        <taxon>Ascomycota</taxon>
        <taxon>Pezizomycotina</taxon>
        <taxon>Dothideomycetes</taxon>
        <taxon>Dothideomycetes incertae sedis</taxon>
        <taxon>Trypetheliales</taxon>
        <taxon>Trypetheliaceae</taxon>
        <taxon>Viridothelium</taxon>
    </lineage>
</organism>
<sequence>MHGHSAACCTVPPVTANNSPPAQGAWTEVDGMKTYVTGQPEGKEAILVIYDIFGFFPQTLQGADILGQKYKVFVPDWFEGKPCDLSWHPPDTKEKEEKLGNFFQTTGAPPKTAQRVPKVVDLLKKMPENAGVQKWAVVGYCWGGKIVALTTQEGTPFKAGAACHPAMVDPSDARGAAVPIAMLPSKDENNEDVAGWEKEMKQKHLVKWYPDQVHGFMAARADLTDANVRKNYEDGYKTLLDFFGQHL</sequence>
<evidence type="ECO:0000313" key="2">
    <source>
        <dbReference type="EMBL" id="KAF2237772.1"/>
    </source>
</evidence>
<protein>
    <submittedName>
        <fullName evidence="2">Alpha/beta-hydrolase</fullName>
    </submittedName>
</protein>
<accession>A0A6A6HIQ6</accession>
<dbReference type="SUPFAM" id="SSF53474">
    <property type="entry name" value="alpha/beta-Hydrolases"/>
    <property type="match status" value="1"/>
</dbReference>
<feature type="domain" description="Dienelactone hydrolase" evidence="1">
    <location>
        <begin position="34"/>
        <end position="246"/>
    </location>
</feature>
<dbReference type="OrthoDB" id="2147163at2759"/>
<dbReference type="InterPro" id="IPR029058">
    <property type="entry name" value="AB_hydrolase_fold"/>
</dbReference>
<proteinExistence type="predicted"/>
<dbReference type="PANTHER" id="PTHR47668">
    <property type="entry name" value="DIENELACTONE HYDROLASE FAMILY PROTEIN (AFU_ORTHOLOGUE AFUA_6G01940)"/>
    <property type="match status" value="1"/>
</dbReference>
<dbReference type="Proteomes" id="UP000800092">
    <property type="component" value="Unassembled WGS sequence"/>
</dbReference>
<evidence type="ECO:0000259" key="1">
    <source>
        <dbReference type="Pfam" id="PF01738"/>
    </source>
</evidence>